<dbReference type="InterPro" id="IPR003591">
    <property type="entry name" value="Leu-rich_rpt_typical-subtyp"/>
</dbReference>
<evidence type="ECO:0000256" key="1">
    <source>
        <dbReference type="ARBA" id="ARBA00022614"/>
    </source>
</evidence>
<dbReference type="Proteomes" id="UP000651057">
    <property type="component" value="Unassembled WGS sequence"/>
</dbReference>
<evidence type="ECO:0000313" key="4">
    <source>
        <dbReference type="EMBL" id="MBL0682754.1"/>
    </source>
</evidence>
<proteinExistence type="predicted"/>
<dbReference type="EMBL" id="JAERQJ010000001">
    <property type="protein sequence ID" value="MBL0682754.1"/>
    <property type="molecule type" value="Genomic_DNA"/>
</dbReference>
<dbReference type="InterPro" id="IPR032675">
    <property type="entry name" value="LRR_dom_sf"/>
</dbReference>
<dbReference type="CDD" id="cd07996">
    <property type="entry name" value="WGR_MMR_like"/>
    <property type="match status" value="1"/>
</dbReference>
<evidence type="ECO:0000259" key="3">
    <source>
        <dbReference type="SMART" id="SM00773"/>
    </source>
</evidence>
<evidence type="ECO:0000313" key="5">
    <source>
        <dbReference type="Proteomes" id="UP000651057"/>
    </source>
</evidence>
<dbReference type="InterPro" id="IPR055414">
    <property type="entry name" value="LRR_R13L4/SHOC2-like"/>
</dbReference>
<keyword evidence="2" id="KW-0677">Repeat</keyword>
<dbReference type="Gene3D" id="2.20.140.10">
    <property type="entry name" value="WGR domain"/>
    <property type="match status" value="1"/>
</dbReference>
<dbReference type="RefSeq" id="WP_201917024.1">
    <property type="nucleotide sequence ID" value="NZ_BAABAX010000021.1"/>
</dbReference>
<dbReference type="PROSITE" id="PS51450">
    <property type="entry name" value="LRR"/>
    <property type="match status" value="3"/>
</dbReference>
<comment type="caution">
    <text evidence="4">The sequence shown here is derived from an EMBL/GenBank/DDBJ whole genome shotgun (WGS) entry which is preliminary data.</text>
</comment>
<dbReference type="GO" id="GO:0005737">
    <property type="term" value="C:cytoplasm"/>
    <property type="evidence" value="ECO:0007669"/>
    <property type="project" value="TreeGrafter"/>
</dbReference>
<dbReference type="AlphaFoldDB" id="A0A936ZN98"/>
<dbReference type="SMART" id="SM00773">
    <property type="entry name" value="WGR"/>
    <property type="match status" value="1"/>
</dbReference>
<keyword evidence="1" id="KW-0433">Leucine-rich repeat</keyword>
<sequence>MKHHLEYKDSKSRKFWQITKEKLSIIITFGKIGTEGKTQSKSFDTEEKAGTYYQKQLFKKVDTGYLSKDLQYEIKAFGELGIQDNLQSSIDPDEQCIVFKNNAVIPHSLLLDYNEKLLYNEERSIAGIYAEGDLIVEGSIYNAEMDFGPFLIVNGDLKVNSLLCGGSEMIIKGNLEAKYIAHKYNHGYIEVKRTTKAQLAVCEFWEGLKFANYTGYAFTAGYDEVETYSNNKQIDDETYSSSDLLKAGGNIMNFISAMYQDKPLLKENALTIQEKITKLLQKKLEKPDSVKRLSLENKGLKEIPKEIFQFKNLEELNINQNIISSLPAEIKGFSKLKRLFFSDNKFEVFPMVITEIETLESIEAEGNHFKHIPEEIGNLTNLRSLNLYRNALLHLPKILSSCSSLERINLRQQETGIWDIPKYDAFTPSNFLEILATLPNLKYFDVDWNPIIELPDSPFVSQNLQEISIKGTLIKNSSVKHPFVKIDTESSVKRITDKIKELSKFSETKDKELSAEFYAKKLTFAIEMAAHFFDTYDEIQSNFEEELSKYFENRTKSLSDSYHHLKSCLEEVQNLTKKYSKNELVQSIHSCVKDLYERESIFHEGYENIPLPELGSSKNYLYDVAQRYFKIRARHVEKFEKIEVRFFTLNAEIPSEIFNLTNVKHLSLKNCHITGIPEEISKLKNLEILDLEYNNIEDIPQSILELKHLKTLILNYNPISTIPDELRSIKSKIKL</sequence>
<dbReference type="PANTHER" id="PTHR48051">
    <property type="match status" value="1"/>
</dbReference>
<organism evidence="4 5">
    <name type="scientific">Aquimarina mytili</name>
    <dbReference type="NCBI Taxonomy" id="874423"/>
    <lineage>
        <taxon>Bacteria</taxon>
        <taxon>Pseudomonadati</taxon>
        <taxon>Bacteroidota</taxon>
        <taxon>Flavobacteriia</taxon>
        <taxon>Flavobacteriales</taxon>
        <taxon>Flavobacteriaceae</taxon>
        <taxon>Aquimarina</taxon>
    </lineage>
</organism>
<dbReference type="SUPFAM" id="SSF52058">
    <property type="entry name" value="L domain-like"/>
    <property type="match status" value="1"/>
</dbReference>
<gene>
    <name evidence="4" type="ORF">JJQ60_04445</name>
</gene>
<dbReference type="InterPro" id="IPR008893">
    <property type="entry name" value="WGR_domain"/>
</dbReference>
<dbReference type="SMART" id="SM00364">
    <property type="entry name" value="LRR_BAC"/>
    <property type="match status" value="4"/>
</dbReference>
<dbReference type="SMART" id="SM00369">
    <property type="entry name" value="LRR_TYP"/>
    <property type="match status" value="6"/>
</dbReference>
<dbReference type="InterPro" id="IPR050216">
    <property type="entry name" value="LRR_domain-containing"/>
</dbReference>
<evidence type="ECO:0000256" key="2">
    <source>
        <dbReference type="ARBA" id="ARBA00022737"/>
    </source>
</evidence>
<dbReference type="Gene3D" id="3.80.10.10">
    <property type="entry name" value="Ribonuclease Inhibitor"/>
    <property type="match status" value="2"/>
</dbReference>
<keyword evidence="5" id="KW-1185">Reference proteome</keyword>
<name>A0A936ZN98_9FLAO</name>
<dbReference type="InterPro" id="IPR049809">
    <property type="entry name" value="YehF/YfeS-like_WGR"/>
</dbReference>
<dbReference type="PANTHER" id="PTHR48051:SF1">
    <property type="entry name" value="RAS SUPPRESSOR PROTEIN 1"/>
    <property type="match status" value="1"/>
</dbReference>
<dbReference type="InterPro" id="IPR001611">
    <property type="entry name" value="Leu-rich_rpt"/>
</dbReference>
<accession>A0A936ZN98</accession>
<reference evidence="4" key="1">
    <citation type="submission" date="2021-01" db="EMBL/GenBank/DDBJ databases">
        <authorList>
            <person name="Zhong Y.L."/>
        </authorList>
    </citation>
    <scope>NUCLEOTIDE SEQUENCE</scope>
    <source>
        <strain evidence="4">KCTC 23302</strain>
    </source>
</reference>
<protein>
    <submittedName>
        <fullName evidence="4">Leucine-rich repeat domain-containing protein</fullName>
    </submittedName>
</protein>
<feature type="domain" description="WGR" evidence="3">
    <location>
        <begin position="1"/>
        <end position="72"/>
    </location>
</feature>
<dbReference type="Pfam" id="PF05406">
    <property type="entry name" value="WGR"/>
    <property type="match status" value="1"/>
</dbReference>
<dbReference type="Pfam" id="PF23598">
    <property type="entry name" value="LRR_14"/>
    <property type="match status" value="2"/>
</dbReference>